<evidence type="ECO:0000313" key="3">
    <source>
        <dbReference type="EMBL" id="QEE29629.1"/>
    </source>
</evidence>
<reference evidence="3 4" key="1">
    <citation type="submission" date="2019-08" db="EMBL/GenBank/DDBJ databases">
        <title>Complete genome sequence of Terriglobus albidus strain ORNL.</title>
        <authorList>
            <person name="Podar M."/>
        </authorList>
    </citation>
    <scope>NUCLEOTIDE SEQUENCE [LARGE SCALE GENOMIC DNA]</scope>
    <source>
        <strain evidence="3 4">ORNL</strain>
    </source>
</reference>
<gene>
    <name evidence="3" type="ORF">FTW19_17530</name>
</gene>
<dbReference type="RefSeq" id="WP_147648821.1">
    <property type="nucleotide sequence ID" value="NZ_CP042806.1"/>
</dbReference>
<keyword evidence="2" id="KW-0732">Signal</keyword>
<sequence length="157" mass="17701">MRNYRSFVVFALTAMAALHCNAENRFCLGGETSHFTASERKSCAEQMRVARTLVARYSHVDNWHFVLVCGESNWAEYSEFSRNDPKALLRVVADTTLYDRTTYLRGDMLTTNDASSIDPRMLTALTELGSDRVASVEPSRQEYQPQADSFSADGRTP</sequence>
<organism evidence="3 4">
    <name type="scientific">Terriglobus albidus</name>
    <dbReference type="NCBI Taxonomy" id="1592106"/>
    <lineage>
        <taxon>Bacteria</taxon>
        <taxon>Pseudomonadati</taxon>
        <taxon>Acidobacteriota</taxon>
        <taxon>Terriglobia</taxon>
        <taxon>Terriglobales</taxon>
        <taxon>Acidobacteriaceae</taxon>
        <taxon>Terriglobus</taxon>
    </lineage>
</organism>
<dbReference type="EMBL" id="CP042806">
    <property type="protein sequence ID" value="QEE29629.1"/>
    <property type="molecule type" value="Genomic_DNA"/>
</dbReference>
<feature type="signal peptide" evidence="2">
    <location>
        <begin position="1"/>
        <end position="22"/>
    </location>
</feature>
<keyword evidence="4" id="KW-1185">Reference proteome</keyword>
<evidence type="ECO:0000256" key="2">
    <source>
        <dbReference type="SAM" id="SignalP"/>
    </source>
</evidence>
<evidence type="ECO:0000313" key="4">
    <source>
        <dbReference type="Proteomes" id="UP000321820"/>
    </source>
</evidence>
<dbReference type="KEGG" id="talb:FTW19_17530"/>
<dbReference type="Proteomes" id="UP000321820">
    <property type="component" value="Chromosome"/>
</dbReference>
<accession>A0A5B9ED48</accession>
<feature type="chain" id="PRO_5023113167" evidence="2">
    <location>
        <begin position="23"/>
        <end position="157"/>
    </location>
</feature>
<proteinExistence type="predicted"/>
<name>A0A5B9ED48_9BACT</name>
<feature type="region of interest" description="Disordered" evidence="1">
    <location>
        <begin position="133"/>
        <end position="157"/>
    </location>
</feature>
<protein>
    <submittedName>
        <fullName evidence="3">Uncharacterized protein</fullName>
    </submittedName>
</protein>
<dbReference type="OrthoDB" id="9836002at2"/>
<evidence type="ECO:0000256" key="1">
    <source>
        <dbReference type="SAM" id="MobiDB-lite"/>
    </source>
</evidence>
<dbReference type="AlphaFoldDB" id="A0A5B9ED48"/>